<evidence type="ECO:0000256" key="5">
    <source>
        <dbReference type="ARBA" id="ARBA00022679"/>
    </source>
</evidence>
<keyword evidence="13" id="KW-1185">Reference proteome</keyword>
<evidence type="ECO:0000256" key="9">
    <source>
        <dbReference type="ARBA" id="ARBA00023014"/>
    </source>
</evidence>
<feature type="domain" description="Aminotransferase class V" evidence="11">
    <location>
        <begin position="8"/>
        <end position="366"/>
    </location>
</feature>
<comment type="caution">
    <text evidence="12">The sequence shown here is derived from an EMBL/GenBank/DDBJ whole genome shotgun (WGS) entry which is preliminary data.</text>
</comment>
<reference evidence="12 13" key="2">
    <citation type="submission" date="2015-10" db="EMBL/GenBank/DDBJ databases">
        <title>Draft Genome Sequence of Prosthecomicrobium hirschii ATCC 27832.</title>
        <authorList>
            <person name="Daniel J."/>
            <person name="Givan S.A."/>
            <person name="Brun Y.V."/>
            <person name="Brown P.J."/>
        </authorList>
    </citation>
    <scope>NUCLEOTIDE SEQUENCE [LARGE SCALE GENOMIC DNA]</scope>
    <source>
        <strain evidence="12 13">16</strain>
    </source>
</reference>
<evidence type="ECO:0000256" key="2">
    <source>
        <dbReference type="ARBA" id="ARBA00003120"/>
    </source>
</evidence>
<organism evidence="12 13">
    <name type="scientific">Prosthecodimorpha hirschii</name>
    <dbReference type="NCBI Taxonomy" id="665126"/>
    <lineage>
        <taxon>Bacteria</taxon>
        <taxon>Pseudomonadati</taxon>
        <taxon>Pseudomonadota</taxon>
        <taxon>Alphaproteobacteria</taxon>
        <taxon>Hyphomicrobiales</taxon>
        <taxon>Ancalomicrobiaceae</taxon>
        <taxon>Prosthecodimorpha</taxon>
    </lineage>
</organism>
<keyword evidence="9" id="KW-0411">Iron-sulfur</keyword>
<evidence type="ECO:0000256" key="10">
    <source>
        <dbReference type="ARBA" id="ARBA00050776"/>
    </source>
</evidence>
<reference evidence="12 13" key="1">
    <citation type="submission" date="2015-09" db="EMBL/GenBank/DDBJ databases">
        <authorList>
            <person name="Jackson K.R."/>
            <person name="Lunt B.L."/>
            <person name="Fisher J.N.B."/>
            <person name="Gardner A.V."/>
            <person name="Bailey M.E."/>
            <person name="Deus L.M."/>
            <person name="Earl A.S."/>
            <person name="Gibby P.D."/>
            <person name="Hartmann K.A."/>
            <person name="Liu J.E."/>
            <person name="Manci A.M."/>
            <person name="Nielsen D.A."/>
            <person name="Solomon M.B."/>
            <person name="Breakwell D.P."/>
            <person name="Burnett S.H."/>
            <person name="Grose J.H."/>
        </authorList>
    </citation>
    <scope>NUCLEOTIDE SEQUENCE [LARGE SCALE GENOMIC DNA]</scope>
    <source>
        <strain evidence="12 13">16</strain>
    </source>
</reference>
<evidence type="ECO:0000313" key="13">
    <source>
        <dbReference type="Proteomes" id="UP000048984"/>
    </source>
</evidence>
<dbReference type="PANTHER" id="PTHR11601:SF34">
    <property type="entry name" value="CYSTEINE DESULFURASE"/>
    <property type="match status" value="1"/>
</dbReference>
<evidence type="ECO:0000256" key="3">
    <source>
        <dbReference type="ARBA" id="ARBA00006490"/>
    </source>
</evidence>
<accession>A0A0P6VW46</accession>
<dbReference type="InterPro" id="IPR016454">
    <property type="entry name" value="Cysteine_dSase"/>
</dbReference>
<dbReference type="STRING" id="665126.ABB55_26260"/>
<dbReference type="InterPro" id="IPR015424">
    <property type="entry name" value="PyrdxlP-dep_Trfase"/>
</dbReference>
<protein>
    <recommendedName>
        <fullName evidence="4">Cysteine desulfurase</fullName>
    </recommendedName>
</protein>
<dbReference type="Gene3D" id="3.90.1150.10">
    <property type="entry name" value="Aspartate Aminotransferase, domain 1"/>
    <property type="match status" value="1"/>
</dbReference>
<comment type="similarity">
    <text evidence="3">Belongs to the class-V pyridoxal-phosphate-dependent aminotransferase family. NifS/IscS subfamily.</text>
</comment>
<dbReference type="GO" id="GO:0051536">
    <property type="term" value="F:iron-sulfur cluster binding"/>
    <property type="evidence" value="ECO:0007669"/>
    <property type="project" value="UniProtKB-KW"/>
</dbReference>
<name>A0A0P6VW46_9HYPH</name>
<dbReference type="AlphaFoldDB" id="A0A0P6VW46"/>
<sequence>MPVEPRLYLDHNATAPLRPEAMAAAVAAMQAGGNASSVHAEGRAARAAIERARAAVGRLAGASPGRVTFTSGATEAAATLLQPDWTAEGRPLHFARLIVSAVEHPCMLRGGRFAADRVSVLDVDADGIVRLDRLEALLAEGPGPALVAVQLANSETGVIQPIDAVARMVQAHGGILVCDAVQAAGRLPLASVPADCLMLSGHKIGGLAGAGAIVARDDCGPVPLLTGGGQERNRRAGTEALPAIAAFGAAAEAAVNDLQNIGALTGLRDWLRDALRTISPCLTVIGENADRLPNTLCVTLPGVAAETAVIAFDLEGVAVSAGSACSSGKVGASHVLKAMGMSDGAARGGLRISLGWSTQRADVERFIDVWQRVVARLGSGSGRAA</sequence>
<comment type="catalytic activity">
    <reaction evidence="10">
        <text>(sulfur carrier)-H + L-cysteine = (sulfur carrier)-SH + L-alanine</text>
        <dbReference type="Rhea" id="RHEA:43892"/>
        <dbReference type="Rhea" id="RHEA-COMP:14737"/>
        <dbReference type="Rhea" id="RHEA-COMP:14739"/>
        <dbReference type="ChEBI" id="CHEBI:29917"/>
        <dbReference type="ChEBI" id="CHEBI:35235"/>
        <dbReference type="ChEBI" id="CHEBI:57972"/>
        <dbReference type="ChEBI" id="CHEBI:64428"/>
        <dbReference type="EC" id="2.8.1.7"/>
    </reaction>
</comment>
<dbReference type="Pfam" id="PF00266">
    <property type="entry name" value="Aminotran_5"/>
    <property type="match status" value="1"/>
</dbReference>
<evidence type="ECO:0000256" key="4">
    <source>
        <dbReference type="ARBA" id="ARBA00013558"/>
    </source>
</evidence>
<keyword evidence="8" id="KW-0408">Iron</keyword>
<keyword evidence="5" id="KW-0808">Transferase</keyword>
<gene>
    <name evidence="12" type="ORF">ABB55_26260</name>
</gene>
<dbReference type="InterPro" id="IPR000192">
    <property type="entry name" value="Aminotrans_V_dom"/>
</dbReference>
<dbReference type="GO" id="GO:0046872">
    <property type="term" value="F:metal ion binding"/>
    <property type="evidence" value="ECO:0007669"/>
    <property type="project" value="UniProtKB-KW"/>
</dbReference>
<dbReference type="InterPro" id="IPR015422">
    <property type="entry name" value="PyrdxlP-dep_Trfase_small"/>
</dbReference>
<keyword evidence="6" id="KW-0479">Metal-binding</keyword>
<dbReference type="PANTHER" id="PTHR11601">
    <property type="entry name" value="CYSTEINE DESULFURYLASE FAMILY MEMBER"/>
    <property type="match status" value="1"/>
</dbReference>
<dbReference type="Gene3D" id="3.40.640.10">
    <property type="entry name" value="Type I PLP-dependent aspartate aminotransferase-like (Major domain)"/>
    <property type="match status" value="1"/>
</dbReference>
<proteinExistence type="inferred from homology"/>
<dbReference type="GO" id="GO:0031071">
    <property type="term" value="F:cysteine desulfurase activity"/>
    <property type="evidence" value="ECO:0007669"/>
    <property type="project" value="UniProtKB-EC"/>
</dbReference>
<dbReference type="PIRSF" id="PIRSF005572">
    <property type="entry name" value="NifS"/>
    <property type="match status" value="1"/>
</dbReference>
<dbReference type="Proteomes" id="UP000048984">
    <property type="component" value="Unassembled WGS sequence"/>
</dbReference>
<evidence type="ECO:0000256" key="1">
    <source>
        <dbReference type="ARBA" id="ARBA00001933"/>
    </source>
</evidence>
<dbReference type="RefSeq" id="WP_054361470.1">
    <property type="nucleotide sequence ID" value="NZ_LJYW01000001.1"/>
</dbReference>
<dbReference type="Gene3D" id="1.10.260.50">
    <property type="match status" value="1"/>
</dbReference>
<dbReference type="SUPFAM" id="SSF53383">
    <property type="entry name" value="PLP-dependent transferases"/>
    <property type="match status" value="1"/>
</dbReference>
<evidence type="ECO:0000256" key="6">
    <source>
        <dbReference type="ARBA" id="ARBA00022723"/>
    </source>
</evidence>
<evidence type="ECO:0000256" key="8">
    <source>
        <dbReference type="ARBA" id="ARBA00023004"/>
    </source>
</evidence>
<comment type="function">
    <text evidence="2">Catalyzes the removal of elemental sulfur atoms from cysteine to produce alanine. Seems to participate in the biosynthesis of the nitrogenase metalloclusters by providing the inorganic sulfur required for the Fe-S core formation.</text>
</comment>
<evidence type="ECO:0000259" key="11">
    <source>
        <dbReference type="Pfam" id="PF00266"/>
    </source>
</evidence>
<comment type="cofactor">
    <cofactor evidence="1">
        <name>pyridoxal 5'-phosphate</name>
        <dbReference type="ChEBI" id="CHEBI:597326"/>
    </cofactor>
</comment>
<dbReference type="EMBL" id="LJYW01000001">
    <property type="protein sequence ID" value="KPL55304.1"/>
    <property type="molecule type" value="Genomic_DNA"/>
</dbReference>
<evidence type="ECO:0000256" key="7">
    <source>
        <dbReference type="ARBA" id="ARBA00022898"/>
    </source>
</evidence>
<evidence type="ECO:0000313" key="12">
    <source>
        <dbReference type="EMBL" id="KPL55304.1"/>
    </source>
</evidence>
<dbReference type="InterPro" id="IPR015421">
    <property type="entry name" value="PyrdxlP-dep_Trfase_major"/>
</dbReference>
<keyword evidence="7" id="KW-0663">Pyridoxal phosphate</keyword>